<sequence length="334" mass="38485">MSYQPVQGNPDADEAKIVELGEDSETDVEGSSRASVDTLLAGWKSMHFGKIRVRELYRRACEANVPLVVSLHLLILNVVLAIALVSQLWRGSQCDSKEKDDSHFAPGELLWTLGQDLVEHRVERAYIGPGFSKDWVPSPYQGWPTDENDALWKKYEAGSHIRITKEEAAHLDNPTVHFPTEEYKDQYMVGLVVFHQLHCVSNLRRALYPKRYNSSLIDEDGNVDYAKWHHLDHCLDQLRTYLECHPEMTAMPFFMADESINLVYPLTTHTCRNFDVISEWVYDRSLDTIDLPIRQVLDANGSVIDYTDTQFGAEYNRTWDLKKPKDWAYTKDDM</sequence>
<evidence type="ECO:0000313" key="12">
    <source>
        <dbReference type="Proteomes" id="UP001140453"/>
    </source>
</evidence>
<dbReference type="PANTHER" id="PTHR33365">
    <property type="entry name" value="YALI0B05434P"/>
    <property type="match status" value="1"/>
</dbReference>
<dbReference type="OrthoDB" id="3687641at2759"/>
<dbReference type="GO" id="GO:0016020">
    <property type="term" value="C:membrane"/>
    <property type="evidence" value="ECO:0007669"/>
    <property type="project" value="UniProtKB-SubCell"/>
</dbReference>
<comment type="similarity">
    <text evidence="9">Belongs to the ustYa family.</text>
</comment>
<gene>
    <name evidence="11" type="ORF">N0V93_005403</name>
</gene>
<dbReference type="PANTHER" id="PTHR33365:SF4">
    <property type="entry name" value="CYCLOCHLOROTINE BIOSYNTHESIS PROTEIN O"/>
    <property type="match status" value="1"/>
</dbReference>
<keyword evidence="6" id="KW-0843">Virulence</keyword>
<keyword evidence="12" id="KW-1185">Reference proteome</keyword>
<evidence type="ECO:0000256" key="8">
    <source>
        <dbReference type="ARBA" id="ARBA00023180"/>
    </source>
</evidence>
<reference evidence="11" key="1">
    <citation type="submission" date="2022-10" db="EMBL/GenBank/DDBJ databases">
        <title>Tapping the CABI collections for fungal endophytes: first genome assemblies for Collariella, Neodidymelliopsis, Ascochyta clinopodiicola, Didymella pomorum, Didymosphaeria variabile, Neocosmospora piperis and Neocucurbitaria cava.</title>
        <authorList>
            <person name="Hill R."/>
        </authorList>
    </citation>
    <scope>NUCLEOTIDE SEQUENCE</scope>
    <source>
        <strain evidence="11">IMI 355082</strain>
    </source>
</reference>
<keyword evidence="3 10" id="KW-0812">Transmembrane</keyword>
<evidence type="ECO:0000256" key="1">
    <source>
        <dbReference type="ARBA" id="ARBA00004167"/>
    </source>
</evidence>
<evidence type="ECO:0000256" key="6">
    <source>
        <dbReference type="ARBA" id="ARBA00023026"/>
    </source>
</evidence>
<name>A0A9W8YUB3_9PEZI</name>
<proteinExistence type="inferred from homology"/>
<feature type="transmembrane region" description="Helical" evidence="10">
    <location>
        <begin position="67"/>
        <end position="89"/>
    </location>
</feature>
<keyword evidence="8" id="KW-0325">Glycoprotein</keyword>
<accession>A0A9W8YUB3</accession>
<evidence type="ECO:0000256" key="9">
    <source>
        <dbReference type="ARBA" id="ARBA00035112"/>
    </source>
</evidence>
<dbReference type="Proteomes" id="UP001140453">
    <property type="component" value="Unassembled WGS sequence"/>
</dbReference>
<comment type="subcellular location">
    <subcellularLocation>
        <location evidence="1">Membrane</location>
        <topology evidence="1">Single-pass membrane protein</topology>
    </subcellularLocation>
</comment>
<keyword evidence="4 10" id="KW-1133">Transmembrane helix</keyword>
<dbReference type="GO" id="GO:0016491">
    <property type="term" value="F:oxidoreductase activity"/>
    <property type="evidence" value="ECO:0007669"/>
    <property type="project" value="UniProtKB-KW"/>
</dbReference>
<evidence type="ECO:0008006" key="13">
    <source>
        <dbReference type="Google" id="ProtNLM"/>
    </source>
</evidence>
<keyword evidence="5" id="KW-0560">Oxidoreductase</keyword>
<dbReference type="Pfam" id="PF11807">
    <property type="entry name" value="UstYa"/>
    <property type="match status" value="1"/>
</dbReference>
<keyword evidence="7 10" id="KW-0472">Membrane</keyword>
<comment type="caution">
    <text evidence="11">The sequence shown here is derived from an EMBL/GenBank/DDBJ whole genome shotgun (WGS) entry which is preliminary data.</text>
</comment>
<dbReference type="GO" id="GO:0043386">
    <property type="term" value="P:mycotoxin biosynthetic process"/>
    <property type="evidence" value="ECO:0007669"/>
    <property type="project" value="InterPro"/>
</dbReference>
<evidence type="ECO:0000256" key="3">
    <source>
        <dbReference type="ARBA" id="ARBA00022692"/>
    </source>
</evidence>
<dbReference type="AlphaFoldDB" id="A0A9W8YUB3"/>
<evidence type="ECO:0000256" key="2">
    <source>
        <dbReference type="ARBA" id="ARBA00004685"/>
    </source>
</evidence>
<comment type="pathway">
    <text evidence="2">Mycotoxin biosynthesis.</text>
</comment>
<evidence type="ECO:0000256" key="4">
    <source>
        <dbReference type="ARBA" id="ARBA00022989"/>
    </source>
</evidence>
<evidence type="ECO:0000256" key="5">
    <source>
        <dbReference type="ARBA" id="ARBA00023002"/>
    </source>
</evidence>
<protein>
    <recommendedName>
        <fullName evidence="13">Tat pathway signal sequence</fullName>
    </recommendedName>
</protein>
<organism evidence="11 12">
    <name type="scientific">Gnomoniopsis smithogilvyi</name>
    <dbReference type="NCBI Taxonomy" id="1191159"/>
    <lineage>
        <taxon>Eukaryota</taxon>
        <taxon>Fungi</taxon>
        <taxon>Dikarya</taxon>
        <taxon>Ascomycota</taxon>
        <taxon>Pezizomycotina</taxon>
        <taxon>Sordariomycetes</taxon>
        <taxon>Sordariomycetidae</taxon>
        <taxon>Diaporthales</taxon>
        <taxon>Gnomoniaceae</taxon>
        <taxon>Gnomoniopsis</taxon>
    </lineage>
</organism>
<evidence type="ECO:0000256" key="10">
    <source>
        <dbReference type="SAM" id="Phobius"/>
    </source>
</evidence>
<dbReference type="EMBL" id="JAPEVB010000003">
    <property type="protein sequence ID" value="KAJ4391783.1"/>
    <property type="molecule type" value="Genomic_DNA"/>
</dbReference>
<dbReference type="InterPro" id="IPR021765">
    <property type="entry name" value="UstYa-like"/>
</dbReference>
<evidence type="ECO:0000256" key="7">
    <source>
        <dbReference type="ARBA" id="ARBA00023136"/>
    </source>
</evidence>
<evidence type="ECO:0000313" key="11">
    <source>
        <dbReference type="EMBL" id="KAJ4391783.1"/>
    </source>
</evidence>